<accession>A0A150JRT7</accession>
<dbReference type="EMBL" id="LQYI01000040">
    <property type="protein sequence ID" value="KYC69971.1"/>
    <property type="molecule type" value="Genomic_DNA"/>
</dbReference>
<evidence type="ECO:0000313" key="4">
    <source>
        <dbReference type="Proteomes" id="UP000075304"/>
    </source>
</evidence>
<gene>
    <name evidence="1" type="ORF">B4098_1193</name>
    <name evidence="2" type="ORF">B4099_1328</name>
</gene>
<evidence type="ECO:0000313" key="3">
    <source>
        <dbReference type="Proteomes" id="UP000075288"/>
    </source>
</evidence>
<dbReference type="Proteomes" id="UP000075304">
    <property type="component" value="Unassembled WGS sequence"/>
</dbReference>
<dbReference type="AlphaFoldDB" id="A0A150JRT7"/>
<comment type="caution">
    <text evidence="1">The sequence shown here is derived from an EMBL/GenBank/DDBJ whole genome shotgun (WGS) entry which is preliminary data.</text>
</comment>
<reference evidence="3 4" key="1">
    <citation type="submission" date="2016-01" db="EMBL/GenBank/DDBJ databases">
        <title>Genome Sequences of Twelve Sporeforming Bacillus Species Isolated from Foods.</title>
        <authorList>
            <person name="Berendsen E.M."/>
            <person name="Wells-Bennik M.H."/>
            <person name="Krawcyk A.O."/>
            <person name="De Jong A."/>
            <person name="Holsappel S."/>
            <person name="Eijlander R.T."/>
            <person name="Kuipers O.P."/>
        </authorList>
    </citation>
    <scope>NUCLEOTIDE SEQUENCE [LARGE SCALE GENOMIC DNA]</scope>
    <source>
        <strain evidence="1 3">B4098</strain>
        <strain evidence="2 4">B4099</strain>
    </source>
</reference>
<dbReference type="Proteomes" id="UP000075288">
    <property type="component" value="Unassembled WGS sequence"/>
</dbReference>
<name>A0A150JRT7_HEYCO</name>
<evidence type="ECO:0000313" key="1">
    <source>
        <dbReference type="EMBL" id="KYC59906.1"/>
    </source>
</evidence>
<sequence length="45" mass="5163">MSVSRSDLKEDSALTRDPSKFAKNKCKNNLFNAKINITEVFQLFL</sequence>
<organism evidence="1 3">
    <name type="scientific">Heyndrickxia coagulans</name>
    <name type="common">Weizmannia coagulans</name>
    <dbReference type="NCBI Taxonomy" id="1398"/>
    <lineage>
        <taxon>Bacteria</taxon>
        <taxon>Bacillati</taxon>
        <taxon>Bacillota</taxon>
        <taxon>Bacilli</taxon>
        <taxon>Bacillales</taxon>
        <taxon>Bacillaceae</taxon>
        <taxon>Heyndrickxia</taxon>
    </lineage>
</organism>
<protein>
    <submittedName>
        <fullName evidence="1">Uncharacterized protein</fullName>
    </submittedName>
</protein>
<evidence type="ECO:0000313" key="2">
    <source>
        <dbReference type="EMBL" id="KYC69971.1"/>
    </source>
</evidence>
<proteinExistence type="predicted"/>
<dbReference type="EMBL" id="LQYG01000105">
    <property type="protein sequence ID" value="KYC59906.1"/>
    <property type="molecule type" value="Genomic_DNA"/>
</dbReference>